<evidence type="ECO:0000256" key="6">
    <source>
        <dbReference type="ARBA" id="ARBA00022692"/>
    </source>
</evidence>
<protein>
    <recommendedName>
        <fullName evidence="11 14">Protoheme IX farnesyltransferase</fullName>
        <ecNumber evidence="3 14">2.5.1.141</ecNumber>
    </recommendedName>
    <alternativeName>
        <fullName evidence="12 14">Heme B farnesyltransferase</fullName>
    </alternativeName>
    <alternativeName>
        <fullName evidence="10 14">Heme O synthase</fullName>
    </alternativeName>
</protein>
<gene>
    <name evidence="14" type="primary">ctaB</name>
    <name evidence="15" type="ORF">DMH04_29730</name>
</gene>
<dbReference type="FunFam" id="1.10.357.140:FF:000001">
    <property type="entry name" value="Protoheme IX farnesyltransferase"/>
    <property type="match status" value="1"/>
</dbReference>
<evidence type="ECO:0000256" key="10">
    <source>
        <dbReference type="ARBA" id="ARBA00030253"/>
    </source>
</evidence>
<evidence type="ECO:0000256" key="13">
    <source>
        <dbReference type="ARBA" id="ARBA00047690"/>
    </source>
</evidence>
<dbReference type="InterPro" id="IPR006369">
    <property type="entry name" value="Protohaem_IX_farnesylTrfase"/>
</dbReference>
<evidence type="ECO:0000256" key="9">
    <source>
        <dbReference type="ARBA" id="ARBA00023136"/>
    </source>
</evidence>
<keyword evidence="7 14" id="KW-1133">Transmembrane helix</keyword>
<reference evidence="15 16" key="1">
    <citation type="submission" date="2018-05" db="EMBL/GenBank/DDBJ databases">
        <title>Evolution of GPA BGCs.</title>
        <authorList>
            <person name="Waglechner N."/>
            <person name="Wright G.D."/>
        </authorList>
    </citation>
    <scope>NUCLEOTIDE SEQUENCE [LARGE SCALE GENOMIC DNA]</scope>
    <source>
        <strain evidence="15 16">A82846</strain>
    </source>
</reference>
<keyword evidence="9 14" id="KW-0472">Membrane</keyword>
<feature type="transmembrane region" description="Helical" evidence="14">
    <location>
        <begin position="253"/>
        <end position="273"/>
    </location>
</feature>
<dbReference type="NCBIfam" id="TIGR01473">
    <property type="entry name" value="cyoE_ctaB"/>
    <property type="match status" value="1"/>
</dbReference>
<feature type="transmembrane region" description="Helical" evidence="14">
    <location>
        <begin position="184"/>
        <end position="208"/>
    </location>
</feature>
<dbReference type="CDD" id="cd13957">
    <property type="entry name" value="PT_UbiA_Cox10"/>
    <property type="match status" value="1"/>
</dbReference>
<sequence length="317" mass="34170">MPRAGSAVSITADAPTTAPRRTIKDVVRAYVALTKPRIIEQLLVTTIPAMLLAQRGIPSPWLVLATMVGGTLAAGSAGALNCVVDADIDAVMKRTSARPLVKHEVPVRNALIFGVILGVLSCGFLWLTTNWVAAVLCVGAILFYVFVYTMLLKRRTSQNIVWGGIAGCMPVVIGWAAVTGDVGWPAFVLFGVIFFWTPPHSWALAMKFRDDYARAGVPMLPAVATPRQVSFRIVLYSWAMVLCGLLLVPATSWIYAVSAVILGAIFLAAVHKLHNVYRRGGETNPMKVFHLSNTYLCAVFVMVAVDSAIGLPVTSLF</sequence>
<dbReference type="InterPro" id="IPR044878">
    <property type="entry name" value="UbiA_sf"/>
</dbReference>
<evidence type="ECO:0000256" key="7">
    <source>
        <dbReference type="ARBA" id="ARBA00022989"/>
    </source>
</evidence>
<dbReference type="InterPro" id="IPR000537">
    <property type="entry name" value="UbiA_prenyltransferase"/>
</dbReference>
<evidence type="ECO:0000256" key="8">
    <source>
        <dbReference type="ARBA" id="ARBA00023133"/>
    </source>
</evidence>
<evidence type="ECO:0000313" key="15">
    <source>
        <dbReference type="EMBL" id="RSM80710.1"/>
    </source>
</evidence>
<dbReference type="EC" id="2.5.1.141" evidence="3 14"/>
<accession>A0A428Z3M7</accession>
<keyword evidence="4 14" id="KW-1003">Cell membrane</keyword>
<evidence type="ECO:0000256" key="12">
    <source>
        <dbReference type="ARBA" id="ARBA00042475"/>
    </source>
</evidence>
<dbReference type="PANTHER" id="PTHR43448:SF7">
    <property type="entry name" value="4-HYDROXYBENZOATE SOLANESYLTRANSFERASE"/>
    <property type="match status" value="1"/>
</dbReference>
<comment type="pathway">
    <text evidence="2 14">Porphyrin-containing compound metabolism; heme O biosynthesis; heme O from protoheme: step 1/1.</text>
</comment>
<evidence type="ECO:0000256" key="11">
    <source>
        <dbReference type="ARBA" id="ARBA00040810"/>
    </source>
</evidence>
<comment type="catalytic activity">
    <reaction evidence="13 14">
        <text>heme b + (2E,6E)-farnesyl diphosphate + H2O = Fe(II)-heme o + diphosphate</text>
        <dbReference type="Rhea" id="RHEA:28070"/>
        <dbReference type="ChEBI" id="CHEBI:15377"/>
        <dbReference type="ChEBI" id="CHEBI:33019"/>
        <dbReference type="ChEBI" id="CHEBI:60344"/>
        <dbReference type="ChEBI" id="CHEBI:60530"/>
        <dbReference type="ChEBI" id="CHEBI:175763"/>
        <dbReference type="EC" id="2.5.1.141"/>
    </reaction>
</comment>
<feature type="transmembrane region" description="Helical" evidence="14">
    <location>
        <begin position="105"/>
        <end position="126"/>
    </location>
</feature>
<comment type="caution">
    <text evidence="15">The sequence shown here is derived from an EMBL/GenBank/DDBJ whole genome shotgun (WGS) entry which is preliminary data.</text>
</comment>
<dbReference type="EMBL" id="QHKI01000028">
    <property type="protein sequence ID" value="RSM80710.1"/>
    <property type="molecule type" value="Genomic_DNA"/>
</dbReference>
<comment type="function">
    <text evidence="14">Converts heme B (protoheme IX) to heme O by substitution of the vinyl group on carbon 2 of heme B porphyrin ring with a hydroxyethyl farnesyl side group.</text>
</comment>
<keyword evidence="6 14" id="KW-0812">Transmembrane</keyword>
<evidence type="ECO:0000256" key="4">
    <source>
        <dbReference type="ARBA" id="ARBA00022475"/>
    </source>
</evidence>
<dbReference type="NCBIfam" id="NF003349">
    <property type="entry name" value="PRK04375.1-2"/>
    <property type="match status" value="1"/>
</dbReference>
<dbReference type="GO" id="GO:0008495">
    <property type="term" value="F:protoheme IX farnesyltransferase activity"/>
    <property type="evidence" value="ECO:0007669"/>
    <property type="project" value="UniProtKB-UniRule"/>
</dbReference>
<proteinExistence type="inferred from homology"/>
<dbReference type="PANTHER" id="PTHR43448">
    <property type="entry name" value="PROTOHEME IX FARNESYLTRANSFERASE, MITOCHONDRIAL"/>
    <property type="match status" value="1"/>
</dbReference>
<feature type="transmembrane region" description="Helical" evidence="14">
    <location>
        <begin position="132"/>
        <end position="152"/>
    </location>
</feature>
<feature type="transmembrane region" description="Helical" evidence="14">
    <location>
        <begin position="159"/>
        <end position="178"/>
    </location>
</feature>
<evidence type="ECO:0000256" key="2">
    <source>
        <dbReference type="ARBA" id="ARBA00004919"/>
    </source>
</evidence>
<dbReference type="GO" id="GO:0048034">
    <property type="term" value="P:heme O biosynthetic process"/>
    <property type="evidence" value="ECO:0007669"/>
    <property type="project" value="UniProtKB-UniRule"/>
</dbReference>
<dbReference type="OrthoDB" id="9814417at2"/>
<keyword evidence="5 14" id="KW-0808">Transferase</keyword>
<dbReference type="Proteomes" id="UP000287547">
    <property type="component" value="Unassembled WGS sequence"/>
</dbReference>
<dbReference type="Gene3D" id="1.10.357.140">
    <property type="entry name" value="UbiA prenyltransferase"/>
    <property type="match status" value="1"/>
</dbReference>
<evidence type="ECO:0000256" key="5">
    <source>
        <dbReference type="ARBA" id="ARBA00022679"/>
    </source>
</evidence>
<evidence type="ECO:0000313" key="16">
    <source>
        <dbReference type="Proteomes" id="UP000287547"/>
    </source>
</evidence>
<evidence type="ECO:0000256" key="1">
    <source>
        <dbReference type="ARBA" id="ARBA00004651"/>
    </source>
</evidence>
<comment type="miscellaneous">
    <text evidence="14">Carbon 2 of the heme B porphyrin ring is defined according to the Fischer nomenclature.</text>
</comment>
<feature type="transmembrane region" description="Helical" evidence="14">
    <location>
        <begin position="294"/>
        <end position="313"/>
    </location>
</feature>
<feature type="transmembrane region" description="Helical" evidence="14">
    <location>
        <begin position="229"/>
        <end position="247"/>
    </location>
</feature>
<dbReference type="AlphaFoldDB" id="A0A428Z3M7"/>
<evidence type="ECO:0000256" key="3">
    <source>
        <dbReference type="ARBA" id="ARBA00012292"/>
    </source>
</evidence>
<comment type="similarity">
    <text evidence="14">Belongs to the UbiA prenyltransferase family. Protoheme IX farnesyltransferase subfamily.</text>
</comment>
<dbReference type="HAMAP" id="MF_00154">
    <property type="entry name" value="CyoE_CtaB"/>
    <property type="match status" value="1"/>
</dbReference>
<dbReference type="GO" id="GO:0005886">
    <property type="term" value="C:plasma membrane"/>
    <property type="evidence" value="ECO:0007669"/>
    <property type="project" value="UniProtKB-SubCell"/>
</dbReference>
<organism evidence="15 16">
    <name type="scientific">Kibdelosporangium aridum</name>
    <dbReference type="NCBI Taxonomy" id="2030"/>
    <lineage>
        <taxon>Bacteria</taxon>
        <taxon>Bacillati</taxon>
        <taxon>Actinomycetota</taxon>
        <taxon>Actinomycetes</taxon>
        <taxon>Pseudonocardiales</taxon>
        <taxon>Pseudonocardiaceae</taxon>
        <taxon>Kibdelosporangium</taxon>
    </lineage>
</organism>
<comment type="subcellular location">
    <subcellularLocation>
        <location evidence="1 14">Cell membrane</location>
        <topology evidence="1 14">Multi-pass membrane protein</topology>
    </subcellularLocation>
</comment>
<evidence type="ECO:0000256" key="14">
    <source>
        <dbReference type="HAMAP-Rule" id="MF_00154"/>
    </source>
</evidence>
<dbReference type="UniPathway" id="UPA00834">
    <property type="reaction ID" value="UER00712"/>
</dbReference>
<name>A0A428Z3M7_KIBAR</name>
<keyword evidence="8 14" id="KW-0350">Heme biosynthesis</keyword>
<dbReference type="Pfam" id="PF01040">
    <property type="entry name" value="UbiA"/>
    <property type="match status" value="1"/>
</dbReference>
<feature type="transmembrane region" description="Helical" evidence="14">
    <location>
        <begin position="61"/>
        <end position="84"/>
    </location>
</feature>